<proteinExistence type="predicted"/>
<keyword evidence="3" id="KW-1185">Reference proteome</keyword>
<dbReference type="Proteomes" id="UP000663297">
    <property type="component" value="Chromosome 2"/>
</dbReference>
<evidence type="ECO:0000313" key="2">
    <source>
        <dbReference type="EMBL" id="QPC62595.1"/>
    </source>
</evidence>
<dbReference type="Proteomes" id="UP000241587">
    <property type="component" value="Unassembled WGS sequence"/>
</dbReference>
<gene>
    <name evidence="1" type="ORF">FCULG_00010895</name>
    <name evidence="2" type="ORF">HYE67_004826</name>
</gene>
<accession>A0A2T4GZQ2</accession>
<protein>
    <submittedName>
        <fullName evidence="1">Uncharacterized protein</fullName>
    </submittedName>
</protein>
<organism evidence="1 3">
    <name type="scientific">Fusarium culmorum</name>
    <dbReference type="NCBI Taxonomy" id="5516"/>
    <lineage>
        <taxon>Eukaryota</taxon>
        <taxon>Fungi</taxon>
        <taxon>Dikarya</taxon>
        <taxon>Ascomycota</taxon>
        <taxon>Pezizomycotina</taxon>
        <taxon>Sordariomycetes</taxon>
        <taxon>Hypocreomycetidae</taxon>
        <taxon>Hypocreales</taxon>
        <taxon>Nectriaceae</taxon>
        <taxon>Fusarium</taxon>
    </lineage>
</organism>
<dbReference type="AlphaFoldDB" id="A0A2T4GZQ2"/>
<sequence length="60" mass="6679">MPSSGLFPVPGLTLVEVISFRNPSLSSFVRSELKKLELSAISFSVFILMSLDLEKTEMMQ</sequence>
<reference evidence="1 3" key="1">
    <citation type="submission" date="2018-02" db="EMBL/GenBank/DDBJ databases">
        <title>Fusarium culmorum secondary metabolites in fungal-bacterial-plant interactions.</title>
        <authorList>
            <person name="Schmidt R."/>
        </authorList>
    </citation>
    <scope>NUCLEOTIDE SEQUENCE [LARGE SCALE GENOMIC DNA]</scope>
    <source>
        <strain evidence="1 3">PV</strain>
    </source>
</reference>
<reference evidence="2" key="2">
    <citation type="submission" date="2020-11" db="EMBL/GenBank/DDBJ databases">
        <title>The chromosome-scale genome resource for two endophytic Fusarium species: F. culmorum and F. pseudograminearum.</title>
        <authorList>
            <person name="Yuan Z."/>
        </authorList>
    </citation>
    <scope>NUCLEOTIDE SEQUENCE</scope>
    <source>
        <strain evidence="2">Class2-1B</strain>
    </source>
</reference>
<name>A0A2T4GZQ2_FUSCU</name>
<evidence type="ECO:0000313" key="3">
    <source>
        <dbReference type="Proteomes" id="UP000241587"/>
    </source>
</evidence>
<dbReference type="EMBL" id="CP064748">
    <property type="protein sequence ID" value="QPC62595.1"/>
    <property type="molecule type" value="Genomic_DNA"/>
</dbReference>
<dbReference type="EMBL" id="PVEM01000004">
    <property type="protein sequence ID" value="PTD09037.1"/>
    <property type="molecule type" value="Genomic_DNA"/>
</dbReference>
<evidence type="ECO:0000313" key="1">
    <source>
        <dbReference type="EMBL" id="PTD09037.1"/>
    </source>
</evidence>